<dbReference type="GeneID" id="104599900"/>
<dbReference type="InParanoid" id="A0A1U8A1R3"/>
<organism evidence="2 3">
    <name type="scientific">Nelumbo nucifera</name>
    <name type="common">Sacred lotus</name>
    <dbReference type="NCBI Taxonomy" id="4432"/>
    <lineage>
        <taxon>Eukaryota</taxon>
        <taxon>Viridiplantae</taxon>
        <taxon>Streptophyta</taxon>
        <taxon>Embryophyta</taxon>
        <taxon>Tracheophyta</taxon>
        <taxon>Spermatophyta</taxon>
        <taxon>Magnoliopsida</taxon>
        <taxon>Proteales</taxon>
        <taxon>Nelumbonaceae</taxon>
        <taxon>Nelumbo</taxon>
    </lineage>
</organism>
<feature type="signal peptide" evidence="1">
    <location>
        <begin position="1"/>
        <end position="25"/>
    </location>
</feature>
<dbReference type="AlphaFoldDB" id="A0A1U8A1R3"/>
<reference evidence="3" key="1">
    <citation type="submission" date="2025-08" db="UniProtKB">
        <authorList>
            <consortium name="RefSeq"/>
        </authorList>
    </citation>
    <scope>IDENTIFICATION</scope>
</reference>
<feature type="chain" id="PRO_5010577338" evidence="1">
    <location>
        <begin position="26"/>
        <end position="87"/>
    </location>
</feature>
<accession>A0A1U8A1R3</accession>
<dbReference type="OrthoDB" id="1933690at2759"/>
<dbReference type="PANTHER" id="PTHR37183:SF1">
    <property type="entry name" value="PLANT THIONIN FAMILY PROTEIN"/>
    <property type="match status" value="1"/>
</dbReference>
<sequence>MEMKKVAAVLLVLFLVSSQMVSIEGDAFDCYDACSTGCVNRDVRTMLRCDRKCAIKCDRKKEKDITTLHREIRSSQQLDEMGSFPLP</sequence>
<evidence type="ECO:0000313" key="3">
    <source>
        <dbReference type="RefSeq" id="XP_010260945.1"/>
    </source>
</evidence>
<keyword evidence="1" id="KW-0732">Signal</keyword>
<proteinExistence type="predicted"/>
<keyword evidence="2" id="KW-1185">Reference proteome</keyword>
<dbReference type="FunCoup" id="A0A1U8A1R3">
    <property type="interactions" value="21"/>
</dbReference>
<evidence type="ECO:0000313" key="2">
    <source>
        <dbReference type="Proteomes" id="UP000189703"/>
    </source>
</evidence>
<dbReference type="RefSeq" id="XP_010260945.1">
    <property type="nucleotide sequence ID" value="XM_010262643.2"/>
</dbReference>
<gene>
    <name evidence="3" type="primary">LOC104599900</name>
</gene>
<dbReference type="STRING" id="4432.A0A1U8A1R3"/>
<protein>
    <submittedName>
        <fullName evidence="3">Uncharacterized protein LOC104599900 isoform X1</fullName>
    </submittedName>
</protein>
<dbReference type="PANTHER" id="PTHR37183">
    <property type="entry name" value="PLANT THIONIN FAMILY PROTEIN"/>
    <property type="match status" value="1"/>
</dbReference>
<dbReference type="Proteomes" id="UP000189703">
    <property type="component" value="Unplaced"/>
</dbReference>
<name>A0A1U8A1R3_NELNU</name>
<dbReference type="KEGG" id="nnu:104599900"/>
<evidence type="ECO:0000256" key="1">
    <source>
        <dbReference type="SAM" id="SignalP"/>
    </source>
</evidence>